<protein>
    <submittedName>
        <fullName evidence="2">Uncharacterized protein</fullName>
    </submittedName>
</protein>
<keyword evidence="1" id="KW-0732">Signal</keyword>
<feature type="chain" id="PRO_5045900854" evidence="1">
    <location>
        <begin position="19"/>
        <end position="106"/>
    </location>
</feature>
<organism evidence="2 3">
    <name type="scientific">Rhizomicrobium electricum</name>
    <dbReference type="NCBI Taxonomy" id="480070"/>
    <lineage>
        <taxon>Bacteria</taxon>
        <taxon>Pseudomonadati</taxon>
        <taxon>Pseudomonadota</taxon>
        <taxon>Alphaproteobacteria</taxon>
        <taxon>Micropepsales</taxon>
        <taxon>Micropepsaceae</taxon>
        <taxon>Rhizomicrobium</taxon>
    </lineage>
</organism>
<evidence type="ECO:0000313" key="2">
    <source>
        <dbReference type="EMBL" id="GAA0575876.1"/>
    </source>
</evidence>
<keyword evidence="3" id="KW-1185">Reference proteome</keyword>
<proteinExistence type="predicted"/>
<accession>A0ABN1EVZ0</accession>
<dbReference type="Proteomes" id="UP001499951">
    <property type="component" value="Unassembled WGS sequence"/>
</dbReference>
<sequence length="106" mass="11500">MMKLGVVMLVGMAVAAGAADDQFWIVNGTRSAMIAVQVRPSGKRPLSPWTPLAQRGPLGFNERVAMPQAAGKCPQHFDIQILFDDGRRLIKTNQPLCSPGTYKASF</sequence>
<reference evidence="2 3" key="1">
    <citation type="journal article" date="2019" name="Int. J. Syst. Evol. Microbiol.">
        <title>The Global Catalogue of Microorganisms (GCM) 10K type strain sequencing project: providing services to taxonomists for standard genome sequencing and annotation.</title>
        <authorList>
            <consortium name="The Broad Institute Genomics Platform"/>
            <consortium name="The Broad Institute Genome Sequencing Center for Infectious Disease"/>
            <person name="Wu L."/>
            <person name="Ma J."/>
        </authorList>
    </citation>
    <scope>NUCLEOTIDE SEQUENCE [LARGE SCALE GENOMIC DNA]</scope>
    <source>
        <strain evidence="2 3">JCM 15089</strain>
    </source>
</reference>
<gene>
    <name evidence="2" type="ORF">GCM10008942_25870</name>
</gene>
<comment type="caution">
    <text evidence="2">The sequence shown here is derived from an EMBL/GenBank/DDBJ whole genome shotgun (WGS) entry which is preliminary data.</text>
</comment>
<dbReference type="RefSeq" id="WP_166936643.1">
    <property type="nucleotide sequence ID" value="NZ_BAAADD010000007.1"/>
</dbReference>
<dbReference type="EMBL" id="BAAADD010000007">
    <property type="protein sequence ID" value="GAA0575876.1"/>
    <property type="molecule type" value="Genomic_DNA"/>
</dbReference>
<feature type="signal peptide" evidence="1">
    <location>
        <begin position="1"/>
        <end position="18"/>
    </location>
</feature>
<evidence type="ECO:0000256" key="1">
    <source>
        <dbReference type="SAM" id="SignalP"/>
    </source>
</evidence>
<name>A0ABN1EVZ0_9PROT</name>
<evidence type="ECO:0000313" key="3">
    <source>
        <dbReference type="Proteomes" id="UP001499951"/>
    </source>
</evidence>